<organism evidence="3 4">
    <name type="scientific">Fodinicurvata halophila</name>
    <dbReference type="NCBI Taxonomy" id="1419723"/>
    <lineage>
        <taxon>Bacteria</taxon>
        <taxon>Pseudomonadati</taxon>
        <taxon>Pseudomonadota</taxon>
        <taxon>Alphaproteobacteria</taxon>
        <taxon>Rhodospirillales</taxon>
        <taxon>Rhodovibrionaceae</taxon>
        <taxon>Fodinicurvata</taxon>
    </lineage>
</organism>
<accession>A0ABV8UKL3</accession>
<evidence type="ECO:0000313" key="4">
    <source>
        <dbReference type="Proteomes" id="UP001595799"/>
    </source>
</evidence>
<feature type="region of interest" description="Disordered" evidence="1">
    <location>
        <begin position="91"/>
        <end position="111"/>
    </location>
</feature>
<evidence type="ECO:0000259" key="2">
    <source>
        <dbReference type="PROSITE" id="PS51819"/>
    </source>
</evidence>
<dbReference type="Proteomes" id="UP001595799">
    <property type="component" value="Unassembled WGS sequence"/>
</dbReference>
<dbReference type="InterPro" id="IPR004360">
    <property type="entry name" value="Glyas_Fos-R_dOase_dom"/>
</dbReference>
<protein>
    <submittedName>
        <fullName evidence="3">VOC family protein</fullName>
    </submittedName>
</protein>
<dbReference type="SUPFAM" id="SSF54593">
    <property type="entry name" value="Glyoxalase/Bleomycin resistance protein/Dihydroxybiphenyl dioxygenase"/>
    <property type="match status" value="1"/>
</dbReference>
<dbReference type="EMBL" id="JBHSCW010000003">
    <property type="protein sequence ID" value="MFC4351579.1"/>
    <property type="molecule type" value="Genomic_DNA"/>
</dbReference>
<dbReference type="CDD" id="cd07262">
    <property type="entry name" value="VOC_like"/>
    <property type="match status" value="1"/>
</dbReference>
<evidence type="ECO:0000256" key="1">
    <source>
        <dbReference type="SAM" id="MobiDB-lite"/>
    </source>
</evidence>
<gene>
    <name evidence="3" type="ORF">ACFOW6_08510</name>
</gene>
<dbReference type="PANTHER" id="PTHR35006:SF1">
    <property type="entry name" value="BLL2941 PROTEIN"/>
    <property type="match status" value="1"/>
</dbReference>
<keyword evidence="4" id="KW-1185">Reference proteome</keyword>
<name>A0ABV8UKL3_9PROT</name>
<sequence length="134" mass="14066">MFSHVTLGTQDLERAGKFYDGLLGPIGLQRQDSEPDGGPDAACWGHPGTSLSVFYAHIPFDGKPATVGNGCMVAFSAPSPEAVDAAYQAGLNAGGRDEGPPGPRPHYGEGYYGAYLRDPDGNKVHVVFRGDVSD</sequence>
<dbReference type="PROSITE" id="PS51819">
    <property type="entry name" value="VOC"/>
    <property type="match status" value="1"/>
</dbReference>
<dbReference type="PANTHER" id="PTHR35006">
    <property type="entry name" value="GLYOXALASE FAMILY PROTEIN (AFU_ORTHOLOGUE AFUA_5G14830)"/>
    <property type="match status" value="1"/>
</dbReference>
<feature type="domain" description="VOC" evidence="2">
    <location>
        <begin position="1"/>
        <end position="129"/>
    </location>
</feature>
<dbReference type="InterPro" id="IPR029068">
    <property type="entry name" value="Glyas_Bleomycin-R_OHBP_Dase"/>
</dbReference>
<dbReference type="RefSeq" id="WP_382421906.1">
    <property type="nucleotide sequence ID" value="NZ_JBHSCW010000003.1"/>
</dbReference>
<reference evidence="4" key="1">
    <citation type="journal article" date="2019" name="Int. J. Syst. Evol. Microbiol.">
        <title>The Global Catalogue of Microorganisms (GCM) 10K type strain sequencing project: providing services to taxonomists for standard genome sequencing and annotation.</title>
        <authorList>
            <consortium name="The Broad Institute Genomics Platform"/>
            <consortium name="The Broad Institute Genome Sequencing Center for Infectious Disease"/>
            <person name="Wu L."/>
            <person name="Ma J."/>
        </authorList>
    </citation>
    <scope>NUCLEOTIDE SEQUENCE [LARGE SCALE GENOMIC DNA]</scope>
    <source>
        <strain evidence="4">CECT 8472</strain>
    </source>
</reference>
<dbReference type="Pfam" id="PF00903">
    <property type="entry name" value="Glyoxalase"/>
    <property type="match status" value="1"/>
</dbReference>
<comment type="caution">
    <text evidence="3">The sequence shown here is derived from an EMBL/GenBank/DDBJ whole genome shotgun (WGS) entry which is preliminary data.</text>
</comment>
<dbReference type="InterPro" id="IPR037523">
    <property type="entry name" value="VOC_core"/>
</dbReference>
<evidence type="ECO:0000313" key="3">
    <source>
        <dbReference type="EMBL" id="MFC4351579.1"/>
    </source>
</evidence>
<proteinExistence type="predicted"/>
<dbReference type="Gene3D" id="3.10.180.10">
    <property type="entry name" value="2,3-Dihydroxybiphenyl 1,2-Dioxygenase, domain 1"/>
    <property type="match status" value="1"/>
</dbReference>